<organism evidence="2 3">
    <name type="scientific">Peribacillus glennii</name>
    <dbReference type="NCBI Taxonomy" id="2303991"/>
    <lineage>
        <taxon>Bacteria</taxon>
        <taxon>Bacillati</taxon>
        <taxon>Bacillota</taxon>
        <taxon>Bacilli</taxon>
        <taxon>Bacillales</taxon>
        <taxon>Bacillaceae</taxon>
        <taxon>Peribacillus</taxon>
    </lineage>
</organism>
<dbReference type="AlphaFoldDB" id="A0A372LB98"/>
<protein>
    <submittedName>
        <fullName evidence="2">DUF1700 domain-containing protein</fullName>
    </submittedName>
</protein>
<name>A0A372LB98_9BACI</name>
<sequence>MFVVGPAAGVFSAFAGLSAGALSLALTPLALIASVAIYGFEGFFFQFSAVLMLSSLGILWGIGLMRLGKFLWNLSGKYIRYNISVARGGRNV</sequence>
<evidence type="ECO:0000313" key="2">
    <source>
        <dbReference type="EMBL" id="RFU62133.1"/>
    </source>
</evidence>
<gene>
    <name evidence="2" type="ORF">D0466_16265</name>
</gene>
<reference evidence="2 3" key="1">
    <citation type="submission" date="2018-08" db="EMBL/GenBank/DDBJ databases">
        <title>Bacillus chawlae sp. nov., Bacillus glennii sp. nov., and Bacillus saganii sp. nov. Isolated from the Vehicle Assembly Building at Kennedy Space Center where the Viking Spacecraft were Assembled.</title>
        <authorList>
            <person name="Seuylemezian A."/>
            <person name="Vaishampayan P."/>
        </authorList>
    </citation>
    <scope>NUCLEOTIDE SEQUENCE [LARGE SCALE GENOMIC DNA]</scope>
    <source>
        <strain evidence="2 3">V44-8</strain>
    </source>
</reference>
<accession>A0A372LB98</accession>
<dbReference type="Proteomes" id="UP000262939">
    <property type="component" value="Unassembled WGS sequence"/>
</dbReference>
<keyword evidence="3" id="KW-1185">Reference proteome</keyword>
<keyword evidence="1" id="KW-0812">Transmembrane</keyword>
<comment type="caution">
    <text evidence="2">The sequence shown here is derived from an EMBL/GenBank/DDBJ whole genome shotgun (WGS) entry which is preliminary data.</text>
</comment>
<keyword evidence="1" id="KW-1133">Transmembrane helix</keyword>
<evidence type="ECO:0000256" key="1">
    <source>
        <dbReference type="SAM" id="Phobius"/>
    </source>
</evidence>
<feature type="transmembrane region" description="Helical" evidence="1">
    <location>
        <begin position="12"/>
        <end position="37"/>
    </location>
</feature>
<evidence type="ECO:0000313" key="3">
    <source>
        <dbReference type="Proteomes" id="UP000262939"/>
    </source>
</evidence>
<dbReference type="EMBL" id="QVTD01000011">
    <property type="protein sequence ID" value="RFU62133.1"/>
    <property type="molecule type" value="Genomic_DNA"/>
</dbReference>
<keyword evidence="1" id="KW-0472">Membrane</keyword>
<feature type="transmembrane region" description="Helical" evidence="1">
    <location>
        <begin position="43"/>
        <end position="65"/>
    </location>
</feature>
<proteinExistence type="predicted"/>